<keyword evidence="2" id="KW-0547">Nucleotide-binding</keyword>
<name>A0A160TK83_9ZZZZ</name>
<dbReference type="PROSITE" id="PS51278">
    <property type="entry name" value="GATASE_TYPE_2"/>
    <property type="match status" value="1"/>
</dbReference>
<dbReference type="InterPro" id="IPR051786">
    <property type="entry name" value="ASN_synthetase/amidase"/>
</dbReference>
<comment type="similarity">
    <text evidence="1">Belongs to the asparagine synthetase family.</text>
</comment>
<dbReference type="Gene3D" id="3.60.20.10">
    <property type="entry name" value="Glutamine Phosphoribosylpyrophosphate, subunit 1, domain 1"/>
    <property type="match status" value="1"/>
</dbReference>
<dbReference type="SUPFAM" id="SSF56235">
    <property type="entry name" value="N-terminal nucleophile aminohydrolases (Ntn hydrolases)"/>
    <property type="match status" value="1"/>
</dbReference>
<evidence type="ECO:0000313" key="6">
    <source>
        <dbReference type="EMBL" id="CUS44738.1"/>
    </source>
</evidence>
<evidence type="ECO:0000259" key="5">
    <source>
        <dbReference type="PROSITE" id="PS51278"/>
    </source>
</evidence>
<keyword evidence="4" id="KW-0315">Glutamine amidotransferase</keyword>
<dbReference type="CDD" id="cd00712">
    <property type="entry name" value="AsnB"/>
    <property type="match status" value="1"/>
</dbReference>
<protein>
    <submittedName>
        <fullName evidence="6">Asparagine synthetase [glutamine-hydrolyzing]</fullName>
        <ecNumber evidence="6">6.3.5.4</ecNumber>
    </submittedName>
</protein>
<dbReference type="PIRSF" id="PIRSF001589">
    <property type="entry name" value="Asn_synthetase_glu-h"/>
    <property type="match status" value="1"/>
</dbReference>
<dbReference type="InterPro" id="IPR033738">
    <property type="entry name" value="AsnB_N"/>
</dbReference>
<proteinExistence type="inferred from homology"/>
<evidence type="ECO:0000256" key="3">
    <source>
        <dbReference type="ARBA" id="ARBA00022840"/>
    </source>
</evidence>
<dbReference type="InterPro" id="IPR001962">
    <property type="entry name" value="Asn_synthase"/>
</dbReference>
<evidence type="ECO:0000256" key="1">
    <source>
        <dbReference type="ARBA" id="ARBA00005752"/>
    </source>
</evidence>
<dbReference type="InterPro" id="IPR029055">
    <property type="entry name" value="Ntn_hydrolases_N"/>
</dbReference>
<evidence type="ECO:0000256" key="2">
    <source>
        <dbReference type="ARBA" id="ARBA00022741"/>
    </source>
</evidence>
<dbReference type="Pfam" id="PF13537">
    <property type="entry name" value="GATase_7"/>
    <property type="match status" value="1"/>
</dbReference>
<dbReference type="Gene3D" id="3.40.50.620">
    <property type="entry name" value="HUPs"/>
    <property type="match status" value="2"/>
</dbReference>
<dbReference type="InterPro" id="IPR006426">
    <property type="entry name" value="Asn_synth_AEB"/>
</dbReference>
<feature type="domain" description="Glutamine amidotransferase type-2" evidence="5">
    <location>
        <begin position="2"/>
        <end position="213"/>
    </location>
</feature>
<reference evidence="6" key="1">
    <citation type="submission" date="2015-10" db="EMBL/GenBank/DDBJ databases">
        <authorList>
            <person name="Gilbert D.G."/>
        </authorList>
    </citation>
    <scope>NUCLEOTIDE SEQUENCE</scope>
</reference>
<dbReference type="PANTHER" id="PTHR43284">
    <property type="entry name" value="ASPARAGINE SYNTHETASE (GLUTAMINE-HYDROLYZING)"/>
    <property type="match status" value="1"/>
</dbReference>
<dbReference type="EC" id="6.3.5.4" evidence="6"/>
<dbReference type="GO" id="GO:0004066">
    <property type="term" value="F:asparagine synthase (glutamine-hydrolyzing) activity"/>
    <property type="evidence" value="ECO:0007669"/>
    <property type="project" value="UniProtKB-EC"/>
</dbReference>
<dbReference type="InterPro" id="IPR014729">
    <property type="entry name" value="Rossmann-like_a/b/a_fold"/>
</dbReference>
<accession>A0A160TK83</accession>
<dbReference type="EMBL" id="CZQE01000174">
    <property type="protein sequence ID" value="CUS44738.1"/>
    <property type="molecule type" value="Genomic_DNA"/>
</dbReference>
<keyword evidence="3" id="KW-0067">ATP-binding</keyword>
<dbReference type="AlphaFoldDB" id="A0A160TK83"/>
<dbReference type="Pfam" id="PF00733">
    <property type="entry name" value="Asn_synthase"/>
    <property type="match status" value="1"/>
</dbReference>
<keyword evidence="6" id="KW-0436">Ligase</keyword>
<dbReference type="SUPFAM" id="SSF52402">
    <property type="entry name" value="Adenine nucleotide alpha hydrolases-like"/>
    <property type="match status" value="1"/>
</dbReference>
<sequence length="640" mass="70610">MTALAGMWRLDMRPDAGDACTSMLAAQALYGPHGAAGWSDGPIALGRRIFRVLPEDVHDDALQVGAGGRLVMAADVRLDNRDELLATLGIGNDRARTLCDAAVLMAAYERWEEETPDRLSGDFAFAVWDRERRRLFLARDFMGHRPLHFHRGKGFFAFASMPKGLHALAEIPYAPDERRAAEFLTLMPEGDSRSFFEGIERVQAGHLMVVTADEVTTRPHWQPRRERLKLRSADDYAAAMRDLVDDAVRVRLRRAARPIAAHLSAGLDSAVVATSAARLMAPAGERLTAYTGVPRRGYDGPVPADRIADEGPLAAATAALYPNIDHERISATRPLLDSLDRNFHLFEQPMLNLCNSWALAINDAARSAGITVLLNGQMGNLSISYTGSEALAELFASGRWLRLIREGHSLVRKGGMRWRTVAGKAISPFLPEALVRRLRQAPPDLHGYSAISPERLRVLNLAAQAESRGLDFTYRSRADGFSARLWALRRVDLGNVNKGVLGGWGIDQRDPTADRRLVEFCLSVPSEQFLAGGVFRGLAHRAFADRLPATVLTERRRGLQGADWHEGLTASRVTASEELERLEECAPAAAVLDLARMRQLVTDMPSGGWEKDAVMQSYRLALLRGLSTGHFLRKAMRSNH</sequence>
<dbReference type="GO" id="GO:0006529">
    <property type="term" value="P:asparagine biosynthetic process"/>
    <property type="evidence" value="ECO:0007669"/>
    <property type="project" value="InterPro"/>
</dbReference>
<dbReference type="GO" id="GO:0005829">
    <property type="term" value="C:cytosol"/>
    <property type="evidence" value="ECO:0007669"/>
    <property type="project" value="TreeGrafter"/>
</dbReference>
<organism evidence="6">
    <name type="scientific">hydrothermal vent metagenome</name>
    <dbReference type="NCBI Taxonomy" id="652676"/>
    <lineage>
        <taxon>unclassified sequences</taxon>
        <taxon>metagenomes</taxon>
        <taxon>ecological metagenomes</taxon>
    </lineage>
</organism>
<evidence type="ECO:0000256" key="4">
    <source>
        <dbReference type="ARBA" id="ARBA00022962"/>
    </source>
</evidence>
<gene>
    <name evidence="6" type="ORF">MGWOODY_Smn3141</name>
</gene>
<dbReference type="InterPro" id="IPR017932">
    <property type="entry name" value="GATase_2_dom"/>
</dbReference>
<dbReference type="PANTHER" id="PTHR43284:SF1">
    <property type="entry name" value="ASPARAGINE SYNTHETASE"/>
    <property type="match status" value="1"/>
</dbReference>
<dbReference type="GO" id="GO:0005524">
    <property type="term" value="F:ATP binding"/>
    <property type="evidence" value="ECO:0007669"/>
    <property type="project" value="UniProtKB-KW"/>
</dbReference>